<dbReference type="InterPro" id="IPR050098">
    <property type="entry name" value="TFPI/VKTCI-like"/>
</dbReference>
<sequence>MKLCILILCSLICQTIALTLSAPRNLVVTESRTLSHSLELRWDPPLSHDNDIVGYTIFYIIDTPGSRGRWETESTKGNETFAMVPQPHQVTSETRYVFRLQARGINGAGPPSDDFIFDANKILADLKTSEVTTSDNECNLPKESGHCLAYFRNYYYNSEHQQCEEFIYGGCGGNKNNFKSKEECEETCIKDRVQVQPGQTDNAPLSAPRNLVVTESKILSHALDLHWDPPLNHGDGITGYIIYYSVDTPGTPSEWNEIATEGSENFATVPVPHSANDRSKLVFRLQAQGRHSSGPISKDFVYDFNKFFSDDRRSSFKNFPSLCNLPSDTGRCSAYIQRYYYNSDIKQCEEFIYGGCEGNENNFQTKAECEDACGTEEEYDHVLPPRNNVPLSAPKNLVVTESDTVSHTLDLYWDPPISPDEDIIGYTIYYLIDTPGSRGEWKVEKTEGRGTFATIPQPHVVTSESRYVFRLEARGRNSVGPASEDFIFDHKEIVADLTHSGPSTPTNLCNLPSDSGPCHALLRHYYYNSDKNQCEEFIYGGCQGNENNFRTKEECEESCGKKTTEDVSTPATNVPLSAPRNLVVKESHTLSHVLDLHWDPPLNHGEGIIGYTIYYLIDTPGSRGEWNVEKTEGSGTFTTVPQPHEVTPESRYVFRLQAQDKNGIGPISEDFIFEHNEISIDLKTSEVLSPDGVCDLPKVSGPCHEYHLRHYYNPDNKRCEEFIYGGCEGNKNNFKSLAECEEKCGRKHGEDRVPPTRKDNVPTTSKPVTGDIFCNLPNDAGPCFDYLKRYYYSPDYNRCLQFIYGGCEGNDNNFETKAECEDACGGEQVQPRRTSNIYVPLSAPKNLLVTKSREKSHTLELHWNTPAQATEEIVGYVIYYSFGTPETPSSWRVMKVSGNNTFVTISDPHLENYQKSLIIRLQARGKERFGTVSDDFVFEVEDFVTGRKADSHLEANTFCHLPSDSGPCRAASRNYYYNSEDKRCKVFIYGGCEGNKNNFKTKEECEETCGSEIHTSNHN</sequence>
<evidence type="ECO:0000256" key="2">
    <source>
        <dbReference type="ARBA" id="ARBA00022900"/>
    </source>
</evidence>
<dbReference type="InterPro" id="IPR020901">
    <property type="entry name" value="Prtase_inh_Kunz-CS"/>
</dbReference>
<keyword evidence="4" id="KW-0732">Signal</keyword>
<dbReference type="SUPFAM" id="SSF57362">
    <property type="entry name" value="BPTI-like"/>
    <property type="match status" value="6"/>
</dbReference>
<reference evidence="8" key="1">
    <citation type="submission" date="2025-08" db="UniProtKB">
        <authorList>
            <consortium name="RefSeq"/>
        </authorList>
    </citation>
    <scope>IDENTIFICATION</scope>
    <source>
        <tissue evidence="8">Muscle</tissue>
    </source>
</reference>
<dbReference type="PANTHER" id="PTHR10083:SF374">
    <property type="entry name" value="BPTI_KUNITZ INHIBITOR DOMAIN-CONTAINING PROTEIN"/>
    <property type="match status" value="1"/>
</dbReference>
<feature type="domain" description="BPTI/Kunitz inhibitor" evidence="5">
    <location>
        <begin position="694"/>
        <end position="744"/>
    </location>
</feature>
<dbReference type="RefSeq" id="XP_022240776.1">
    <property type="nucleotide sequence ID" value="XM_022385068.1"/>
</dbReference>
<dbReference type="InterPro" id="IPR013783">
    <property type="entry name" value="Ig-like_fold"/>
</dbReference>
<feature type="domain" description="BPTI/Kunitz inhibitor" evidence="5">
    <location>
        <begin position="774"/>
        <end position="824"/>
    </location>
</feature>
<keyword evidence="7" id="KW-1185">Reference proteome</keyword>
<feature type="domain" description="BPTI/Kunitz inhibitor" evidence="5">
    <location>
        <begin position="509"/>
        <end position="559"/>
    </location>
</feature>
<keyword evidence="1" id="KW-0646">Protease inhibitor</keyword>
<feature type="domain" description="Fibronectin type-III" evidence="6">
    <location>
        <begin position="843"/>
        <end position="943"/>
    </location>
</feature>
<dbReference type="PROSITE" id="PS50279">
    <property type="entry name" value="BPTI_KUNITZ_2"/>
    <property type="match status" value="6"/>
</dbReference>
<dbReference type="SUPFAM" id="SSF49265">
    <property type="entry name" value="Fibronectin type III"/>
    <property type="match status" value="4"/>
</dbReference>
<feature type="domain" description="BPTI/Kunitz inhibitor" evidence="5">
    <location>
        <begin position="959"/>
        <end position="1009"/>
    </location>
</feature>
<dbReference type="CDD" id="cd00109">
    <property type="entry name" value="Kunitz-type"/>
    <property type="match status" value="6"/>
</dbReference>
<dbReference type="InterPro" id="IPR003961">
    <property type="entry name" value="FN3_dom"/>
</dbReference>
<feature type="non-terminal residue" evidence="8">
    <location>
        <position position="1019"/>
    </location>
</feature>
<keyword evidence="2" id="KW-0722">Serine protease inhibitor</keyword>
<dbReference type="CDD" id="cd00063">
    <property type="entry name" value="FN3"/>
    <property type="match status" value="5"/>
</dbReference>
<feature type="domain" description="Fibronectin type-III" evidence="6">
    <location>
        <begin position="393"/>
        <end position="493"/>
    </location>
</feature>
<evidence type="ECO:0000313" key="8">
    <source>
        <dbReference type="RefSeq" id="XP_022240776.1"/>
    </source>
</evidence>
<dbReference type="PRINTS" id="PR00759">
    <property type="entry name" value="BASICPTASE"/>
</dbReference>
<dbReference type="PROSITE" id="PS00280">
    <property type="entry name" value="BPTI_KUNITZ_1"/>
    <property type="match status" value="5"/>
</dbReference>
<dbReference type="Proteomes" id="UP000694941">
    <property type="component" value="Unplaced"/>
</dbReference>
<dbReference type="PANTHER" id="PTHR10083">
    <property type="entry name" value="KUNITZ-TYPE PROTEASE INHIBITOR-RELATED"/>
    <property type="match status" value="1"/>
</dbReference>
<feature type="domain" description="BPTI/Kunitz inhibitor" evidence="5">
    <location>
        <begin position="323"/>
        <end position="373"/>
    </location>
</feature>
<dbReference type="Pfam" id="PF00014">
    <property type="entry name" value="Kunitz_BPTI"/>
    <property type="match status" value="6"/>
</dbReference>
<dbReference type="Gene3D" id="2.60.40.10">
    <property type="entry name" value="Immunoglobulins"/>
    <property type="match status" value="5"/>
</dbReference>
<feature type="chain" id="PRO_5045902663" evidence="4">
    <location>
        <begin position="18"/>
        <end position="1019"/>
    </location>
</feature>
<feature type="domain" description="Fibronectin type-III" evidence="6">
    <location>
        <begin position="22"/>
        <end position="122"/>
    </location>
</feature>
<accession>A0ABM1SAX1</accession>
<evidence type="ECO:0000259" key="5">
    <source>
        <dbReference type="PROSITE" id="PS50279"/>
    </source>
</evidence>
<feature type="domain" description="Fibronectin type-III" evidence="6">
    <location>
        <begin position="207"/>
        <end position="307"/>
    </location>
</feature>
<dbReference type="Pfam" id="PF00041">
    <property type="entry name" value="fn3"/>
    <property type="match status" value="2"/>
</dbReference>
<feature type="domain" description="Fibronectin type-III" evidence="6">
    <location>
        <begin position="578"/>
        <end position="678"/>
    </location>
</feature>
<dbReference type="SMART" id="SM00060">
    <property type="entry name" value="FN3"/>
    <property type="match status" value="5"/>
</dbReference>
<dbReference type="SMART" id="SM00131">
    <property type="entry name" value="KU"/>
    <property type="match status" value="6"/>
</dbReference>
<dbReference type="PROSITE" id="PS50853">
    <property type="entry name" value="FN3"/>
    <property type="match status" value="5"/>
</dbReference>
<organism evidence="7 8">
    <name type="scientific">Limulus polyphemus</name>
    <name type="common">Atlantic horseshoe crab</name>
    <dbReference type="NCBI Taxonomy" id="6850"/>
    <lineage>
        <taxon>Eukaryota</taxon>
        <taxon>Metazoa</taxon>
        <taxon>Ecdysozoa</taxon>
        <taxon>Arthropoda</taxon>
        <taxon>Chelicerata</taxon>
        <taxon>Merostomata</taxon>
        <taxon>Xiphosura</taxon>
        <taxon>Limulidae</taxon>
        <taxon>Limulus</taxon>
    </lineage>
</organism>
<evidence type="ECO:0000256" key="4">
    <source>
        <dbReference type="SAM" id="SignalP"/>
    </source>
</evidence>
<evidence type="ECO:0000256" key="1">
    <source>
        <dbReference type="ARBA" id="ARBA00022690"/>
    </source>
</evidence>
<dbReference type="InterPro" id="IPR036116">
    <property type="entry name" value="FN3_sf"/>
</dbReference>
<dbReference type="Gene3D" id="4.10.410.10">
    <property type="entry name" value="Pancreatic trypsin inhibitor Kunitz domain"/>
    <property type="match status" value="6"/>
</dbReference>
<name>A0ABM1SAX1_LIMPO</name>
<feature type="domain" description="BPTI/Kunitz inhibitor" evidence="5">
    <location>
        <begin position="138"/>
        <end position="188"/>
    </location>
</feature>
<keyword evidence="3" id="KW-1015">Disulfide bond</keyword>
<feature type="signal peptide" evidence="4">
    <location>
        <begin position="1"/>
        <end position="17"/>
    </location>
</feature>
<evidence type="ECO:0000256" key="3">
    <source>
        <dbReference type="ARBA" id="ARBA00023157"/>
    </source>
</evidence>
<gene>
    <name evidence="8" type="primary">LOC111085618</name>
</gene>
<evidence type="ECO:0000313" key="7">
    <source>
        <dbReference type="Proteomes" id="UP000694941"/>
    </source>
</evidence>
<proteinExistence type="predicted"/>
<dbReference type="InterPro" id="IPR036880">
    <property type="entry name" value="Kunitz_BPTI_sf"/>
</dbReference>
<dbReference type="InterPro" id="IPR002223">
    <property type="entry name" value="Kunitz_BPTI"/>
</dbReference>
<protein>
    <submittedName>
        <fullName evidence="8">Papilin-like</fullName>
    </submittedName>
</protein>
<dbReference type="GeneID" id="111085618"/>
<evidence type="ECO:0000259" key="6">
    <source>
        <dbReference type="PROSITE" id="PS50853"/>
    </source>
</evidence>